<reference evidence="1 2" key="1">
    <citation type="submission" date="2018-11" db="EMBL/GenBank/DDBJ databases">
        <authorList>
            <person name="Mardanov A.V."/>
            <person name="Ravin N.V."/>
            <person name="Dedysh S.N."/>
        </authorList>
    </citation>
    <scope>NUCLEOTIDE SEQUENCE [LARGE SCALE GENOMIC DNA]</scope>
    <source>
        <strain evidence="1 2">AF10</strain>
    </source>
</reference>
<keyword evidence="2" id="KW-1185">Reference proteome</keyword>
<dbReference type="AlphaFoldDB" id="A0A4Q0ST14"/>
<proteinExistence type="predicted"/>
<gene>
    <name evidence="1" type="ORF">GRAN_5014</name>
</gene>
<dbReference type="EMBL" id="RDSM01000006">
    <property type="protein sequence ID" value="RXH54045.1"/>
    <property type="molecule type" value="Genomic_DNA"/>
</dbReference>
<reference evidence="2" key="2">
    <citation type="submission" date="2019-02" db="EMBL/GenBank/DDBJ databases">
        <title>Granulicella sibirica sp. nov., a psychrotolerant acidobacterium isolated from an organic soil layer in forested tundra, West Siberia.</title>
        <authorList>
            <person name="Oshkin I.Y."/>
            <person name="Kulichevskaya I.S."/>
            <person name="Rijpstra W.I.C."/>
            <person name="Sinninghe Damste J.S."/>
            <person name="Rakitin A.L."/>
            <person name="Ravin N.V."/>
            <person name="Dedysh S.N."/>
        </authorList>
    </citation>
    <scope>NUCLEOTIDE SEQUENCE [LARGE SCALE GENOMIC DNA]</scope>
    <source>
        <strain evidence="2">AF10</strain>
    </source>
</reference>
<name>A0A4Q0ST14_9BACT</name>
<sequence>MLLREARRLSVDPTFTEIVAIRQLLNSTLRSVACGAVMTPEAFQAELQGIRSSKHKAAAEVMQQYAATEAGQ</sequence>
<organism evidence="1 2">
    <name type="scientific">Granulicella sibirica</name>
    <dbReference type="NCBI Taxonomy" id="2479048"/>
    <lineage>
        <taxon>Bacteria</taxon>
        <taxon>Pseudomonadati</taxon>
        <taxon>Acidobacteriota</taxon>
        <taxon>Terriglobia</taxon>
        <taxon>Terriglobales</taxon>
        <taxon>Acidobacteriaceae</taxon>
        <taxon>Granulicella</taxon>
    </lineage>
</organism>
<dbReference type="Proteomes" id="UP000289437">
    <property type="component" value="Unassembled WGS sequence"/>
</dbReference>
<evidence type="ECO:0000313" key="2">
    <source>
        <dbReference type="Proteomes" id="UP000289437"/>
    </source>
</evidence>
<evidence type="ECO:0000313" key="1">
    <source>
        <dbReference type="EMBL" id="RXH54045.1"/>
    </source>
</evidence>
<accession>A0A4Q0ST14</accession>
<comment type="caution">
    <text evidence="1">The sequence shown here is derived from an EMBL/GenBank/DDBJ whole genome shotgun (WGS) entry which is preliminary data.</text>
</comment>
<protein>
    <submittedName>
        <fullName evidence="1">Uncharacterized protein</fullName>
    </submittedName>
</protein>